<accession>A0A813F9V6</accession>
<dbReference type="AlphaFoldDB" id="A0A813F9V6"/>
<gene>
    <name evidence="1" type="ORF">PGLA1383_LOCUS26347</name>
</gene>
<dbReference type="SUPFAM" id="SSF56112">
    <property type="entry name" value="Protein kinase-like (PK-like)"/>
    <property type="match status" value="1"/>
</dbReference>
<keyword evidence="2" id="KW-1185">Reference proteome</keyword>
<sequence length="436" mass="48429">MSTEDGGPELRGLIPRVLQALHTKKVWLSVKSAEEISCDVFKDLSKPHIGILTPVNTEEPPVVVKFESKVPCGDKFYKIEPQTVEIHQLLSDQGLSTKLLAFSLREEKPKSCPFSSGEDNDEDSKDPNFTVESVGIGCFDMAASAADPNYWETLYSATGLGGSMAKLAARLHKKVQVQWFDKYRNSIIELCPLMKDEADDSPLWVMMRTDALRHARLAAKLKAGEPSLSAGGPGDEGDEVQVVTQKFLNQKRPHAPSTEDMKRIVALLPKPCGEHASRVVTCHSDLWAANVVKDTRSNEAVLIDLEGVTVSYAATDFAQFCDGGFDGGRGLSKVYLEELMEAQGMPTEEDIDRFWFEVLIAGYVQTSILRPMCWEDERLEFESVNKMIAHAERFSAYVEKLRSDWDLTLQILRKAAEDGGEWTSDEVMDSVLGKSS</sequence>
<dbReference type="EMBL" id="CAJNNV010023076">
    <property type="protein sequence ID" value="CAE8608487.1"/>
    <property type="molecule type" value="Genomic_DNA"/>
</dbReference>
<evidence type="ECO:0000313" key="2">
    <source>
        <dbReference type="Proteomes" id="UP000654075"/>
    </source>
</evidence>
<dbReference type="Pfam" id="PF01633">
    <property type="entry name" value="Choline_kinase"/>
    <property type="match status" value="1"/>
</dbReference>
<protein>
    <submittedName>
        <fullName evidence="1">Uncharacterized protein</fullName>
    </submittedName>
</protein>
<comment type="caution">
    <text evidence="1">The sequence shown here is derived from an EMBL/GenBank/DDBJ whole genome shotgun (WGS) entry which is preliminary data.</text>
</comment>
<evidence type="ECO:0000313" key="1">
    <source>
        <dbReference type="EMBL" id="CAE8608487.1"/>
    </source>
</evidence>
<name>A0A813F9V6_POLGL</name>
<dbReference type="Gene3D" id="3.90.1200.10">
    <property type="match status" value="1"/>
</dbReference>
<dbReference type="InterPro" id="IPR011009">
    <property type="entry name" value="Kinase-like_dom_sf"/>
</dbReference>
<proteinExistence type="predicted"/>
<dbReference type="OrthoDB" id="10267235at2759"/>
<organism evidence="1 2">
    <name type="scientific">Polarella glacialis</name>
    <name type="common">Dinoflagellate</name>
    <dbReference type="NCBI Taxonomy" id="89957"/>
    <lineage>
        <taxon>Eukaryota</taxon>
        <taxon>Sar</taxon>
        <taxon>Alveolata</taxon>
        <taxon>Dinophyceae</taxon>
        <taxon>Suessiales</taxon>
        <taxon>Suessiaceae</taxon>
        <taxon>Polarella</taxon>
    </lineage>
</organism>
<reference evidence="1" key="1">
    <citation type="submission" date="2021-02" db="EMBL/GenBank/DDBJ databases">
        <authorList>
            <person name="Dougan E. K."/>
            <person name="Rhodes N."/>
            <person name="Thang M."/>
            <person name="Chan C."/>
        </authorList>
    </citation>
    <scope>NUCLEOTIDE SEQUENCE</scope>
</reference>
<dbReference type="Proteomes" id="UP000654075">
    <property type="component" value="Unassembled WGS sequence"/>
</dbReference>